<dbReference type="Proteomes" id="UP001057452">
    <property type="component" value="Chromosome 10"/>
</dbReference>
<keyword evidence="2" id="KW-1185">Reference proteome</keyword>
<gene>
    <name evidence="1" type="ORF">KUCAC02_004313</name>
</gene>
<organism evidence="1 2">
    <name type="scientific">Chaenocephalus aceratus</name>
    <name type="common">Blackfin icefish</name>
    <name type="synonym">Chaenichthys aceratus</name>
    <dbReference type="NCBI Taxonomy" id="36190"/>
    <lineage>
        <taxon>Eukaryota</taxon>
        <taxon>Metazoa</taxon>
        <taxon>Chordata</taxon>
        <taxon>Craniata</taxon>
        <taxon>Vertebrata</taxon>
        <taxon>Euteleostomi</taxon>
        <taxon>Actinopterygii</taxon>
        <taxon>Neopterygii</taxon>
        <taxon>Teleostei</taxon>
        <taxon>Neoteleostei</taxon>
        <taxon>Acanthomorphata</taxon>
        <taxon>Eupercaria</taxon>
        <taxon>Perciformes</taxon>
        <taxon>Notothenioidei</taxon>
        <taxon>Channichthyidae</taxon>
        <taxon>Chaenocephalus</taxon>
    </lineage>
</organism>
<evidence type="ECO:0000313" key="2">
    <source>
        <dbReference type="Proteomes" id="UP001057452"/>
    </source>
</evidence>
<evidence type="ECO:0000313" key="1">
    <source>
        <dbReference type="EMBL" id="KAI4819032.1"/>
    </source>
</evidence>
<proteinExistence type="predicted"/>
<feature type="non-terminal residue" evidence="1">
    <location>
        <position position="1"/>
    </location>
</feature>
<name>A0ACB9WYD3_CHAAC</name>
<reference evidence="1" key="1">
    <citation type="submission" date="2022-05" db="EMBL/GenBank/DDBJ databases">
        <title>Chromosome-level genome of Chaenocephalus aceratus.</title>
        <authorList>
            <person name="Park H."/>
        </authorList>
    </citation>
    <scope>NUCLEOTIDE SEQUENCE</scope>
    <source>
        <strain evidence="1">KU_202001</strain>
    </source>
</reference>
<comment type="caution">
    <text evidence="1">The sequence shown here is derived from an EMBL/GenBank/DDBJ whole genome shotgun (WGS) entry which is preliminary data.</text>
</comment>
<sequence>GNIVLTLLHANFIPLSLFFSVFMFSLHPSSCAFGLHRGLFSCGLTRPSLAASDGTKAFGNDNCLTLLHGNFTVQHQWQFMPHILFEIRKISFYSLVVMSCRFSFGSADSKGPGLVLVNTGRSDCSQEPQGHRCLMNFTAEADGRVFESFLRRFCEAQHSNGEPAEALKFARVGSERRVVGSGFVGPLLELRMIPVAELERRTNASGSEWTLHMRMVIPVGDSKGQRATKDMGKMLGGEGEEKDPDAAKKEEERQEALRQQEDERKGKYAKMEAERENIRQGIRDKYGIKKKEEKEAEAAAAMEQASEGSLTRPKKAVPTGCGDEEEEESIVDTVMKFIPTPLMDMFNKK</sequence>
<protein>
    <submittedName>
        <fullName evidence="1">Uncharacterized protein</fullName>
    </submittedName>
</protein>
<dbReference type="EMBL" id="CM043794">
    <property type="protein sequence ID" value="KAI4819032.1"/>
    <property type="molecule type" value="Genomic_DNA"/>
</dbReference>
<accession>A0ACB9WYD3</accession>